<reference evidence="3" key="3">
    <citation type="submission" date="2024-06" db="EMBL/GenBank/DDBJ databases">
        <authorList>
            <person name="Zeng C."/>
        </authorList>
    </citation>
    <scope>NUCLEOTIDE SEQUENCE [LARGE SCALE GENOMIC DNA]</scope>
    <source>
        <strain evidence="3">ZCY20-5</strain>
    </source>
</reference>
<name>A0AA97DBF5_9FIRM</name>
<proteinExistence type="predicted"/>
<evidence type="ECO:0000256" key="1">
    <source>
        <dbReference type="SAM" id="Phobius"/>
    </source>
</evidence>
<keyword evidence="1" id="KW-1133">Transmembrane helix</keyword>
<dbReference type="RefSeq" id="WP_316935050.1">
    <property type="nucleotide sequence ID" value="NZ_CP135996.1"/>
</dbReference>
<keyword evidence="3" id="KW-1185">Reference proteome</keyword>
<organism evidence="2 3">
    <name type="scientific">Caproicibacterium argilliputei</name>
    <dbReference type="NCBI Taxonomy" id="3030016"/>
    <lineage>
        <taxon>Bacteria</taxon>
        <taxon>Bacillati</taxon>
        <taxon>Bacillota</taxon>
        <taxon>Clostridia</taxon>
        <taxon>Eubacteriales</taxon>
        <taxon>Oscillospiraceae</taxon>
        <taxon>Caproicibacterium</taxon>
    </lineage>
</organism>
<keyword evidence="1" id="KW-0472">Membrane</keyword>
<dbReference type="EMBL" id="CP135996">
    <property type="protein sequence ID" value="WOC32699.1"/>
    <property type="molecule type" value="Genomic_DNA"/>
</dbReference>
<evidence type="ECO:0000313" key="2">
    <source>
        <dbReference type="EMBL" id="WOC32699.1"/>
    </source>
</evidence>
<keyword evidence="1" id="KW-0812">Transmembrane</keyword>
<dbReference type="Proteomes" id="UP001300604">
    <property type="component" value="Chromosome"/>
</dbReference>
<accession>A0AA97DBF5</accession>
<dbReference type="AlphaFoldDB" id="A0AA97DBF5"/>
<reference evidence="3" key="2">
    <citation type="submission" date="2024-06" db="EMBL/GenBank/DDBJ databases">
        <title>Caproicibacterium argilliputei sp. nov, a novel caproic acid producing anaerobic bacterium isolated from pit mud.</title>
        <authorList>
            <person name="Zeng C."/>
        </authorList>
    </citation>
    <scope>NUCLEOTIDE SEQUENCE [LARGE SCALE GENOMIC DNA]</scope>
    <source>
        <strain evidence="3">ZCY20-5</strain>
    </source>
</reference>
<reference evidence="2 3" key="1">
    <citation type="submission" date="2024-06" db="EMBL/GenBank/DDBJ databases">
        <title>Caproicibacterium argilliputei sp. nov, a novel caproic acid producing anaerobic bacterium isolated from pit mud.</title>
        <authorList>
            <person name="Xia S."/>
        </authorList>
    </citation>
    <scope>NUCLEOTIDE SEQUENCE [LARGE SCALE GENOMIC DNA]</scope>
    <source>
        <strain evidence="2 3">ZCY20-5</strain>
    </source>
</reference>
<feature type="transmembrane region" description="Helical" evidence="1">
    <location>
        <begin position="39"/>
        <end position="59"/>
    </location>
</feature>
<gene>
    <name evidence="2" type="ORF">PXC00_02160</name>
</gene>
<protein>
    <submittedName>
        <fullName evidence="2">Uncharacterized protein</fullName>
    </submittedName>
</protein>
<evidence type="ECO:0000313" key="3">
    <source>
        <dbReference type="Proteomes" id="UP001300604"/>
    </source>
</evidence>
<dbReference type="KEGG" id="carl:PXC00_02160"/>
<feature type="transmembrane region" description="Helical" evidence="1">
    <location>
        <begin position="71"/>
        <end position="94"/>
    </location>
</feature>
<sequence>MQKNMQTKLLEPLDAFLAHLAGRHAAKSNPAPRGGYQRTAIACLLLAAVLAVLWAVDLFSRLRAGVQIDVLLTVVTLLFAGGAALCSARCFFLLRHN</sequence>